<keyword evidence="1" id="KW-0812">Transmembrane</keyword>
<keyword evidence="3" id="KW-1185">Reference proteome</keyword>
<dbReference type="Proteomes" id="UP001324993">
    <property type="component" value="Chromosome"/>
</dbReference>
<keyword evidence="1" id="KW-1133">Transmembrane helix</keyword>
<sequence length="202" mass="23209">MKETPIFEEVFNRLLKLPGFWVKLLIGGLLSFVPIVNLFAFGYLYRLSRAVRRSGEPVLPAWQDWPGLFQDGLRFGVVWLGYWLLPILVASGISWLLTCVGLSALTNVFLLSVVLLATVLFTSALYRYNMRKDFKDLLDLALIARMTWMELPRLVVPAFVFLGLVVLLLPFYGFAIFAAFLMLITYTSLRYRRLEQHQSTSF</sequence>
<feature type="transmembrane region" description="Helical" evidence="1">
    <location>
        <begin position="77"/>
        <end position="98"/>
    </location>
</feature>
<reference evidence="2 3" key="1">
    <citation type="submission" date="2023-11" db="EMBL/GenBank/DDBJ databases">
        <title>Coraliomargarita sp. nov., isolated from marine algae.</title>
        <authorList>
            <person name="Lee J.K."/>
            <person name="Baek J.H."/>
            <person name="Kim J.M."/>
            <person name="Choi D.G."/>
            <person name="Jeon C.O."/>
        </authorList>
    </citation>
    <scope>NUCLEOTIDE SEQUENCE [LARGE SCALE GENOMIC DNA]</scope>
    <source>
        <strain evidence="2 3">J2-16</strain>
    </source>
</reference>
<dbReference type="InterPro" id="IPR025098">
    <property type="entry name" value="DUF4013"/>
</dbReference>
<organism evidence="2 3">
    <name type="scientific">Coraliomargarita algicola</name>
    <dbReference type="NCBI Taxonomy" id="3092156"/>
    <lineage>
        <taxon>Bacteria</taxon>
        <taxon>Pseudomonadati</taxon>
        <taxon>Verrucomicrobiota</taxon>
        <taxon>Opitutia</taxon>
        <taxon>Puniceicoccales</taxon>
        <taxon>Coraliomargaritaceae</taxon>
        <taxon>Coraliomargarita</taxon>
    </lineage>
</organism>
<dbReference type="RefSeq" id="WP_319832420.1">
    <property type="nucleotide sequence ID" value="NZ_CP138858.1"/>
</dbReference>
<gene>
    <name evidence="2" type="ORF">SH580_19165</name>
</gene>
<feature type="transmembrane region" description="Helical" evidence="1">
    <location>
        <begin position="104"/>
        <end position="126"/>
    </location>
</feature>
<proteinExistence type="predicted"/>
<evidence type="ECO:0000256" key="1">
    <source>
        <dbReference type="SAM" id="Phobius"/>
    </source>
</evidence>
<evidence type="ECO:0000313" key="3">
    <source>
        <dbReference type="Proteomes" id="UP001324993"/>
    </source>
</evidence>
<keyword evidence="1" id="KW-0472">Membrane</keyword>
<feature type="transmembrane region" description="Helical" evidence="1">
    <location>
        <begin position="154"/>
        <end position="184"/>
    </location>
</feature>
<protein>
    <submittedName>
        <fullName evidence="2">DUF4013 domain-containing protein</fullName>
    </submittedName>
</protein>
<accession>A0ABZ0RK50</accession>
<dbReference type="Pfam" id="PF13197">
    <property type="entry name" value="DUF4013"/>
    <property type="match status" value="1"/>
</dbReference>
<name>A0ABZ0RK50_9BACT</name>
<feature type="transmembrane region" description="Helical" evidence="1">
    <location>
        <begin position="20"/>
        <end position="45"/>
    </location>
</feature>
<evidence type="ECO:0000313" key="2">
    <source>
        <dbReference type="EMBL" id="WPJ95541.1"/>
    </source>
</evidence>
<dbReference type="EMBL" id="CP138858">
    <property type="protein sequence ID" value="WPJ95541.1"/>
    <property type="molecule type" value="Genomic_DNA"/>
</dbReference>